<sequence length="379" mass="42957">MEAWLCAHDNSMCESDGVSAMSAIRELTFAPKGGGRLPLPERCSLDLSCFEEPEVQDALAVAIEEILYVVTFSGIELQALDGMTVTSDCRAAACALQDLPQGQVPLEMNPQPEVVEMARTAAVRREGDLRFHIVLRRGLALSTLSPEPEMRRLALGCIAHEAAHVEHESHLYRMFPDSYGKPLECGKRSRQTYLKAVDVWSEYAACRSSATFRPEAIEEFEGILCRAIEDSFAAAQEQIKAHREGRGAGDVFRELQQIFGDVFICAGYLLGYVHGVERNLKDRTPRLDEVFQKNPEVQDLITRLERILHELWLREFVWESIEVFAPIYDLICEMMAQCGLVFARHGEEWRVVMYEEREAIEAAREALQRWTNSVDELEE</sequence>
<organism evidence="1 2">
    <name type="scientific">Granulicella rosea</name>
    <dbReference type="NCBI Taxonomy" id="474952"/>
    <lineage>
        <taxon>Bacteria</taxon>
        <taxon>Pseudomonadati</taxon>
        <taxon>Acidobacteriota</taxon>
        <taxon>Terriglobia</taxon>
        <taxon>Terriglobales</taxon>
        <taxon>Acidobacteriaceae</taxon>
        <taxon>Granulicella</taxon>
    </lineage>
</organism>
<keyword evidence="2" id="KW-1185">Reference proteome</keyword>
<dbReference type="Proteomes" id="UP000198356">
    <property type="component" value="Unassembled WGS sequence"/>
</dbReference>
<evidence type="ECO:0000313" key="2">
    <source>
        <dbReference type="Proteomes" id="UP000198356"/>
    </source>
</evidence>
<evidence type="ECO:0000313" key="1">
    <source>
        <dbReference type="EMBL" id="SNT13816.1"/>
    </source>
</evidence>
<dbReference type="EMBL" id="FZOU01000004">
    <property type="protein sequence ID" value="SNT13816.1"/>
    <property type="molecule type" value="Genomic_DNA"/>
</dbReference>
<reference evidence="1 2" key="1">
    <citation type="submission" date="2017-06" db="EMBL/GenBank/DDBJ databases">
        <authorList>
            <person name="Kim H.J."/>
            <person name="Triplett B.A."/>
        </authorList>
    </citation>
    <scope>NUCLEOTIDE SEQUENCE [LARGE SCALE GENOMIC DNA]</scope>
    <source>
        <strain evidence="1 2">DSM 18704</strain>
    </source>
</reference>
<dbReference type="AlphaFoldDB" id="A0A239K5T6"/>
<dbReference type="RefSeq" id="WP_245817984.1">
    <property type="nucleotide sequence ID" value="NZ_FZOU01000004.1"/>
</dbReference>
<proteinExistence type="predicted"/>
<protein>
    <submittedName>
        <fullName evidence="1">Uncharacterized protein</fullName>
    </submittedName>
</protein>
<gene>
    <name evidence="1" type="ORF">SAMN05421770_104339</name>
</gene>
<accession>A0A239K5T6</accession>
<name>A0A239K5T6_9BACT</name>